<dbReference type="InterPro" id="IPR005471">
    <property type="entry name" value="Tscrpt_reg_IclR_N"/>
</dbReference>
<dbReference type="PROSITE" id="PS51077">
    <property type="entry name" value="HTH_ICLR"/>
    <property type="match status" value="1"/>
</dbReference>
<evidence type="ECO:0000259" key="4">
    <source>
        <dbReference type="PROSITE" id="PS51077"/>
    </source>
</evidence>
<sequence length="271" mass="29633">MRRVVAKNTGRQAYKEVRGLARGLDVLKALNGAPGGIASITELAAATGVHRTTVKRLLETLRTQGFVRQGEREGQYYLTFEVRRLSEGFADEAWVTEVATPLMQAAVRELVWPCDLATVEAGFMVVRESTHRWSMLSQHRAMIGERLPLLVTAIGRAYLAACGDDEREALLALLRGRDDAAGALARDEPAVRALLDETRQRGYAVNEGEWIREADFAAVAVPVFAGPRLLAAVNLVFPKTAVSADDLQALFVPALGRLAAKIGQRSRGWLE</sequence>
<reference evidence="6 7" key="1">
    <citation type="submission" date="2024-02" db="EMBL/GenBank/DDBJ databases">
        <title>Genome sequence of Aquincola sp. MAHUQ-54.</title>
        <authorList>
            <person name="Huq M.A."/>
        </authorList>
    </citation>
    <scope>NUCLEOTIDE SEQUENCE [LARGE SCALE GENOMIC DNA]</scope>
    <source>
        <strain evidence="6 7">MAHUQ-54</strain>
    </source>
</reference>
<dbReference type="GO" id="GO:0003677">
    <property type="term" value="F:DNA binding"/>
    <property type="evidence" value="ECO:0007669"/>
    <property type="project" value="UniProtKB-KW"/>
</dbReference>
<evidence type="ECO:0000256" key="1">
    <source>
        <dbReference type="ARBA" id="ARBA00023015"/>
    </source>
</evidence>
<dbReference type="RefSeq" id="WP_332288952.1">
    <property type="nucleotide sequence ID" value="NZ_JAZIBG010000020.1"/>
</dbReference>
<dbReference type="Proteomes" id="UP001336250">
    <property type="component" value="Unassembled WGS sequence"/>
</dbReference>
<keyword evidence="7" id="KW-1185">Reference proteome</keyword>
<keyword evidence="1" id="KW-0805">Transcription regulation</keyword>
<keyword evidence="2 6" id="KW-0238">DNA-binding</keyword>
<dbReference type="NCBIfam" id="NF007341">
    <property type="entry name" value="PRK09834.1-3"/>
    <property type="match status" value="1"/>
</dbReference>
<dbReference type="EMBL" id="JAZIBG010000020">
    <property type="protein sequence ID" value="MEF7614012.1"/>
    <property type="molecule type" value="Genomic_DNA"/>
</dbReference>
<comment type="caution">
    <text evidence="6">The sequence shown here is derived from an EMBL/GenBank/DDBJ whole genome shotgun (WGS) entry which is preliminary data.</text>
</comment>
<feature type="domain" description="HTH iclR-type" evidence="4">
    <location>
        <begin position="17"/>
        <end position="80"/>
    </location>
</feature>
<dbReference type="AlphaFoldDB" id="A0AAW9QF62"/>
<dbReference type="InterPro" id="IPR036388">
    <property type="entry name" value="WH-like_DNA-bd_sf"/>
</dbReference>
<evidence type="ECO:0000259" key="5">
    <source>
        <dbReference type="PROSITE" id="PS51078"/>
    </source>
</evidence>
<gene>
    <name evidence="6" type="ORF">V4F39_08830</name>
</gene>
<dbReference type="PROSITE" id="PS51078">
    <property type="entry name" value="ICLR_ED"/>
    <property type="match status" value="1"/>
</dbReference>
<dbReference type="SUPFAM" id="SSF55781">
    <property type="entry name" value="GAF domain-like"/>
    <property type="match status" value="1"/>
</dbReference>
<feature type="domain" description="IclR-ED" evidence="5">
    <location>
        <begin position="81"/>
        <end position="268"/>
    </location>
</feature>
<evidence type="ECO:0000313" key="6">
    <source>
        <dbReference type="EMBL" id="MEF7614012.1"/>
    </source>
</evidence>
<protein>
    <submittedName>
        <fullName evidence="6">DNA-binding transcriptional regulator</fullName>
    </submittedName>
</protein>
<dbReference type="Gene3D" id="3.30.450.40">
    <property type="match status" value="1"/>
</dbReference>
<dbReference type="SMART" id="SM00346">
    <property type="entry name" value="HTH_ICLR"/>
    <property type="match status" value="1"/>
</dbReference>
<dbReference type="InterPro" id="IPR036390">
    <property type="entry name" value="WH_DNA-bd_sf"/>
</dbReference>
<evidence type="ECO:0000256" key="3">
    <source>
        <dbReference type="ARBA" id="ARBA00023163"/>
    </source>
</evidence>
<dbReference type="GO" id="GO:0045892">
    <property type="term" value="P:negative regulation of DNA-templated transcription"/>
    <property type="evidence" value="ECO:0007669"/>
    <property type="project" value="TreeGrafter"/>
</dbReference>
<evidence type="ECO:0000313" key="7">
    <source>
        <dbReference type="Proteomes" id="UP001336250"/>
    </source>
</evidence>
<dbReference type="SUPFAM" id="SSF46785">
    <property type="entry name" value="Winged helix' DNA-binding domain"/>
    <property type="match status" value="1"/>
</dbReference>
<dbReference type="Gene3D" id="1.10.10.10">
    <property type="entry name" value="Winged helix-like DNA-binding domain superfamily/Winged helix DNA-binding domain"/>
    <property type="match status" value="1"/>
</dbReference>
<dbReference type="Pfam" id="PF01614">
    <property type="entry name" value="IclR_C"/>
    <property type="match status" value="1"/>
</dbReference>
<organism evidence="6 7">
    <name type="scientific">Aquincola agrisoli</name>
    <dbReference type="NCBI Taxonomy" id="3119538"/>
    <lineage>
        <taxon>Bacteria</taxon>
        <taxon>Pseudomonadati</taxon>
        <taxon>Pseudomonadota</taxon>
        <taxon>Betaproteobacteria</taxon>
        <taxon>Burkholderiales</taxon>
        <taxon>Sphaerotilaceae</taxon>
        <taxon>Aquincola</taxon>
    </lineage>
</organism>
<dbReference type="Pfam" id="PF09339">
    <property type="entry name" value="HTH_IclR"/>
    <property type="match status" value="1"/>
</dbReference>
<accession>A0AAW9QF62</accession>
<dbReference type="InterPro" id="IPR050707">
    <property type="entry name" value="HTH_MetabolicPath_Reg"/>
</dbReference>
<dbReference type="InterPro" id="IPR029016">
    <property type="entry name" value="GAF-like_dom_sf"/>
</dbReference>
<dbReference type="GO" id="GO:0003700">
    <property type="term" value="F:DNA-binding transcription factor activity"/>
    <property type="evidence" value="ECO:0007669"/>
    <property type="project" value="TreeGrafter"/>
</dbReference>
<dbReference type="InterPro" id="IPR014757">
    <property type="entry name" value="Tscrpt_reg_IclR_C"/>
</dbReference>
<dbReference type="PANTHER" id="PTHR30136:SF23">
    <property type="entry name" value="DNA-BINDING TRANSCRIPTIONAL ACTIVATOR MHPR"/>
    <property type="match status" value="1"/>
</dbReference>
<name>A0AAW9QF62_9BURK</name>
<keyword evidence="3" id="KW-0804">Transcription</keyword>
<evidence type="ECO:0000256" key="2">
    <source>
        <dbReference type="ARBA" id="ARBA00023125"/>
    </source>
</evidence>
<proteinExistence type="predicted"/>
<dbReference type="PANTHER" id="PTHR30136">
    <property type="entry name" value="HELIX-TURN-HELIX TRANSCRIPTIONAL REGULATOR, ICLR FAMILY"/>
    <property type="match status" value="1"/>
</dbReference>